<evidence type="ECO:0000313" key="2">
    <source>
        <dbReference type="EMBL" id="GCA63468.1"/>
    </source>
</evidence>
<sequence>MDLWTDGQIRAMGCGGNRVAAQALQAVMAQPTDTRYGTAEAKALRAWIKRSGEGPAPVSGGASASVGGKEESECKDTPRKEARDTAPSEEDTPTDTQVQRQVQKQADPAREGEGSGDLGPAVSPSPQVVKQVQRTVSVFSFDATQPSTSLGRVQRVAPDTHTDTDFDNW</sequence>
<feature type="compositionally biased region" description="Basic and acidic residues" evidence="1">
    <location>
        <begin position="68"/>
        <end position="86"/>
    </location>
</feature>
<protein>
    <submittedName>
        <fullName evidence="2">Uncharacterized protein</fullName>
    </submittedName>
</protein>
<organism evidence="2 3">
    <name type="scientific">Kipferlia bialata</name>
    <dbReference type="NCBI Taxonomy" id="797122"/>
    <lineage>
        <taxon>Eukaryota</taxon>
        <taxon>Metamonada</taxon>
        <taxon>Carpediemonas-like organisms</taxon>
        <taxon>Kipferlia</taxon>
    </lineage>
</organism>
<dbReference type="EMBL" id="BDIP01003631">
    <property type="protein sequence ID" value="GCA63468.1"/>
    <property type="molecule type" value="Genomic_DNA"/>
</dbReference>
<comment type="caution">
    <text evidence="2">The sequence shown here is derived from an EMBL/GenBank/DDBJ whole genome shotgun (WGS) entry which is preliminary data.</text>
</comment>
<feature type="region of interest" description="Disordered" evidence="1">
    <location>
        <begin position="145"/>
        <end position="169"/>
    </location>
</feature>
<dbReference type="Proteomes" id="UP000265618">
    <property type="component" value="Unassembled WGS sequence"/>
</dbReference>
<feature type="compositionally biased region" description="Low complexity" evidence="1">
    <location>
        <begin position="53"/>
        <end position="67"/>
    </location>
</feature>
<feature type="region of interest" description="Disordered" evidence="1">
    <location>
        <begin position="51"/>
        <end position="129"/>
    </location>
</feature>
<feature type="compositionally biased region" description="Polar residues" evidence="1">
    <location>
        <begin position="94"/>
        <end position="104"/>
    </location>
</feature>
<keyword evidence="3" id="KW-1185">Reference proteome</keyword>
<reference evidence="2 3" key="1">
    <citation type="journal article" date="2018" name="PLoS ONE">
        <title>The draft genome of Kipferlia bialata reveals reductive genome evolution in fornicate parasites.</title>
        <authorList>
            <person name="Tanifuji G."/>
            <person name="Takabayashi S."/>
            <person name="Kume K."/>
            <person name="Takagi M."/>
            <person name="Nakayama T."/>
            <person name="Kamikawa R."/>
            <person name="Inagaki Y."/>
            <person name="Hashimoto T."/>
        </authorList>
    </citation>
    <scope>NUCLEOTIDE SEQUENCE [LARGE SCALE GENOMIC DNA]</scope>
    <source>
        <strain evidence="2">NY0173</strain>
    </source>
</reference>
<gene>
    <name evidence="2" type="ORF">KIPB_010091</name>
</gene>
<name>A0A391NWA3_9EUKA</name>
<feature type="compositionally biased region" description="Basic and acidic residues" evidence="1">
    <location>
        <begin position="158"/>
        <end position="169"/>
    </location>
</feature>
<proteinExistence type="predicted"/>
<evidence type="ECO:0000313" key="3">
    <source>
        <dbReference type="Proteomes" id="UP000265618"/>
    </source>
</evidence>
<evidence type="ECO:0000256" key="1">
    <source>
        <dbReference type="SAM" id="MobiDB-lite"/>
    </source>
</evidence>
<dbReference type="AlphaFoldDB" id="A0A391NWA3"/>
<accession>A0A391NWA3</accession>